<dbReference type="AlphaFoldDB" id="I7GDR3"/>
<accession>I7GDR3</accession>
<proteinExistence type="evidence at transcript level"/>
<sequence>MEGRSFPWAQLTSSPSDYFQLHWRDHLAFVTFMGCNVPTELFQLFTTNV</sequence>
<organism evidence="1">
    <name type="scientific">Macaca fascicularis</name>
    <name type="common">Crab-eating macaque</name>
    <name type="synonym">Cynomolgus monkey</name>
    <dbReference type="NCBI Taxonomy" id="9541"/>
    <lineage>
        <taxon>Eukaryota</taxon>
        <taxon>Metazoa</taxon>
        <taxon>Chordata</taxon>
        <taxon>Craniata</taxon>
        <taxon>Vertebrata</taxon>
        <taxon>Euteleostomi</taxon>
        <taxon>Mammalia</taxon>
        <taxon>Eutheria</taxon>
        <taxon>Euarchontoglires</taxon>
        <taxon>Primates</taxon>
        <taxon>Haplorrhini</taxon>
        <taxon>Catarrhini</taxon>
        <taxon>Cercopithecidae</taxon>
        <taxon>Cercopithecinae</taxon>
        <taxon>Macaca</taxon>
    </lineage>
</organism>
<evidence type="ECO:0000313" key="1">
    <source>
        <dbReference type="EMBL" id="BAE90690.1"/>
    </source>
</evidence>
<reference evidence="1" key="1">
    <citation type="journal article" date="2007" name="PLoS Biol.">
        <title>Rate of evolution in brain-expressed genes in humans and other primates.</title>
        <authorList>
            <person name="Wang H.-Y."/>
            <person name="Chien H.-C."/>
            <person name="Osada N."/>
            <person name="Hashimoto K."/>
            <person name="Sugano S."/>
            <person name="Gojobori T."/>
            <person name="Chou C.-K."/>
            <person name="Tsai S.-F."/>
            <person name="Wu C.-I."/>
            <person name="Shen C.-K.J."/>
        </authorList>
    </citation>
    <scope>NUCLEOTIDE SEQUENCE</scope>
</reference>
<dbReference type="EMBL" id="AB173628">
    <property type="protein sequence ID" value="BAE90690.1"/>
    <property type="molecule type" value="mRNA"/>
</dbReference>
<name>I7GDR3_MACFA</name>
<protein>
    <submittedName>
        <fullName evidence="1">Macaca fascicularis brain cDNA clone: QflA-23469, similar to human solute carrier family 13 (sodium-dependent dicarboxylatetransporter), member 3 (SLC13A3), mRNA, RefSeq: NM_022829.3</fullName>
    </submittedName>
</protein>